<feature type="non-terminal residue" evidence="1">
    <location>
        <position position="1"/>
    </location>
</feature>
<dbReference type="Proteomes" id="UP000001555">
    <property type="component" value="Unassembled WGS sequence"/>
</dbReference>
<dbReference type="HOGENOM" id="CLU_2661577_0_0_1"/>
<feature type="non-terminal residue" evidence="1">
    <location>
        <position position="76"/>
    </location>
</feature>
<name>B7QAZ2_IXOSC</name>
<dbReference type="VEuPathDB" id="VectorBase:ISCI011935"/>
<sequence>ALALEEATKNASVQVKIELKKRNAADAAKGGTQCYRFGPNRDWAHKCPVKKSTSNATILATIKEFASPSRSQAVTG</sequence>
<dbReference type="AlphaFoldDB" id="B7QAZ2"/>
<evidence type="ECO:0000313" key="2">
    <source>
        <dbReference type="EnsemblMetazoa" id="ISCW011935-PA"/>
    </source>
</evidence>
<dbReference type="PaxDb" id="6945-B7QAZ2"/>
<keyword evidence="3" id="KW-1185">Reference proteome</keyword>
<organism>
    <name type="scientific">Ixodes scapularis</name>
    <name type="common">Black-legged tick</name>
    <name type="synonym">Deer tick</name>
    <dbReference type="NCBI Taxonomy" id="6945"/>
    <lineage>
        <taxon>Eukaryota</taxon>
        <taxon>Metazoa</taxon>
        <taxon>Ecdysozoa</taxon>
        <taxon>Arthropoda</taxon>
        <taxon>Chelicerata</taxon>
        <taxon>Arachnida</taxon>
        <taxon>Acari</taxon>
        <taxon>Parasitiformes</taxon>
        <taxon>Ixodida</taxon>
        <taxon>Ixodoidea</taxon>
        <taxon>Ixodidae</taxon>
        <taxon>Ixodinae</taxon>
        <taxon>Ixodes</taxon>
    </lineage>
</organism>
<dbReference type="EnsemblMetazoa" id="ISCW011935-RA">
    <property type="protein sequence ID" value="ISCW011935-PA"/>
    <property type="gene ID" value="ISCW011935"/>
</dbReference>
<proteinExistence type="predicted"/>
<evidence type="ECO:0000313" key="3">
    <source>
        <dbReference type="Proteomes" id="UP000001555"/>
    </source>
</evidence>
<gene>
    <name evidence="1" type="ORF">IscW_ISCW011935</name>
</gene>
<reference evidence="1 3" key="1">
    <citation type="submission" date="2008-03" db="EMBL/GenBank/DDBJ databases">
        <title>Annotation of Ixodes scapularis.</title>
        <authorList>
            <consortium name="Ixodes scapularis Genome Project Consortium"/>
            <person name="Caler E."/>
            <person name="Hannick L.I."/>
            <person name="Bidwell S."/>
            <person name="Joardar V."/>
            <person name="Thiagarajan M."/>
            <person name="Amedeo P."/>
            <person name="Galinsky K.J."/>
            <person name="Schobel S."/>
            <person name="Inman J."/>
            <person name="Hostetler J."/>
            <person name="Miller J."/>
            <person name="Hammond M."/>
            <person name="Megy K."/>
            <person name="Lawson D."/>
            <person name="Kodira C."/>
            <person name="Sutton G."/>
            <person name="Meyer J."/>
            <person name="Hill C.A."/>
            <person name="Birren B."/>
            <person name="Nene V."/>
            <person name="Collins F."/>
            <person name="Alarcon-Chaidez F."/>
            <person name="Wikel S."/>
            <person name="Strausberg R."/>
        </authorList>
    </citation>
    <scope>NUCLEOTIDE SEQUENCE [LARGE SCALE GENOMIC DNA]</scope>
    <source>
        <strain evidence="3">Wikel</strain>
        <strain evidence="1">Wikel colony</strain>
    </source>
</reference>
<dbReference type="VEuPathDB" id="VectorBase:ISCW011935"/>
<evidence type="ECO:0000313" key="1">
    <source>
        <dbReference type="EMBL" id="EEC16014.1"/>
    </source>
</evidence>
<reference evidence="2" key="2">
    <citation type="submission" date="2020-05" db="UniProtKB">
        <authorList>
            <consortium name="EnsemblMetazoa"/>
        </authorList>
    </citation>
    <scope>IDENTIFICATION</scope>
    <source>
        <strain evidence="2">wikel</strain>
    </source>
</reference>
<protein>
    <submittedName>
        <fullName evidence="1 2">Uncharacterized protein</fullName>
    </submittedName>
</protein>
<dbReference type="EMBL" id="DS897770">
    <property type="protein sequence ID" value="EEC16014.1"/>
    <property type="molecule type" value="Genomic_DNA"/>
</dbReference>
<dbReference type="EMBL" id="ABJB010803944">
    <property type="status" value="NOT_ANNOTATED_CDS"/>
    <property type="molecule type" value="Genomic_DNA"/>
</dbReference>
<accession>B7QAZ2</accession>
<dbReference type="InParanoid" id="B7QAZ2"/>